<organism evidence="2 3">
    <name type="scientific">Trypanosoma conorhini</name>
    <dbReference type="NCBI Taxonomy" id="83891"/>
    <lineage>
        <taxon>Eukaryota</taxon>
        <taxon>Discoba</taxon>
        <taxon>Euglenozoa</taxon>
        <taxon>Kinetoplastea</taxon>
        <taxon>Metakinetoplastina</taxon>
        <taxon>Trypanosomatida</taxon>
        <taxon>Trypanosomatidae</taxon>
        <taxon>Trypanosoma</taxon>
    </lineage>
</organism>
<feature type="compositionally biased region" description="Polar residues" evidence="1">
    <location>
        <begin position="160"/>
        <end position="173"/>
    </location>
</feature>
<proteinExistence type="predicted"/>
<feature type="region of interest" description="Disordered" evidence="1">
    <location>
        <begin position="374"/>
        <end position="403"/>
    </location>
</feature>
<feature type="compositionally biased region" description="Low complexity" evidence="1">
    <location>
        <begin position="390"/>
        <end position="403"/>
    </location>
</feature>
<keyword evidence="3" id="KW-1185">Reference proteome</keyword>
<sequence>MQDEGFCAASASSSCGTGPPPLLHLGPAITPQSLRRARVYADLLANPPPPPHPFGALLEEAACLRARAGAAALPNTARGAIDGEGTTPGSVAAEGENADPPSLLALLRREHGYSAGTAMHRMWVQYPQEYLAGLAQRIADLVSTRVMPLVVGEGNEGDASPSQRGAINASGTTPVAGAERGRYDIHVRFFPSSAARLRCLAPISQVFCAEVTVRDVAALQRLEEDAERLRAQYTSVAAEGQTVQSALAFWRGVRLNAVAEEGEGAAAEGVASAVVLGRTGATGDAGRVSAASAGAKRAAWVQPPAHTRPRRATASAAAAAAVSSSTTRRRAAPQATEADAPQLLLQSSAGLVAVFYLAFSGALYTGVACGAAAAPPAAPGPPSRAETRSDAAPAEPRVEAAAAPPDAEPVLFLPCAARTSFVRGLLGL</sequence>
<accession>A0A3R7LTT9</accession>
<comment type="caution">
    <text evidence="2">The sequence shown here is derived from an EMBL/GenBank/DDBJ whole genome shotgun (WGS) entry which is preliminary data.</text>
</comment>
<evidence type="ECO:0000313" key="2">
    <source>
        <dbReference type="EMBL" id="RNF20580.1"/>
    </source>
</evidence>
<gene>
    <name evidence="2" type="ORF">Tco025E_03707</name>
</gene>
<dbReference type="EMBL" id="MKKU01000175">
    <property type="protein sequence ID" value="RNF20580.1"/>
    <property type="molecule type" value="Genomic_DNA"/>
</dbReference>
<evidence type="ECO:0000313" key="3">
    <source>
        <dbReference type="Proteomes" id="UP000284403"/>
    </source>
</evidence>
<dbReference type="AlphaFoldDB" id="A0A3R7LTT9"/>
<feature type="region of interest" description="Disordered" evidence="1">
    <location>
        <begin position="154"/>
        <end position="173"/>
    </location>
</feature>
<name>A0A3R7LTT9_9TRYP</name>
<dbReference type="RefSeq" id="XP_029229245.1">
    <property type="nucleotide sequence ID" value="XM_029370625.1"/>
</dbReference>
<evidence type="ECO:0000256" key="1">
    <source>
        <dbReference type="SAM" id="MobiDB-lite"/>
    </source>
</evidence>
<dbReference type="Proteomes" id="UP000284403">
    <property type="component" value="Unassembled WGS sequence"/>
</dbReference>
<dbReference type="GeneID" id="40317318"/>
<feature type="region of interest" description="Disordered" evidence="1">
    <location>
        <begin position="77"/>
        <end position="97"/>
    </location>
</feature>
<dbReference type="OrthoDB" id="263994at2759"/>
<protein>
    <submittedName>
        <fullName evidence="2">Uncharacterized protein</fullName>
    </submittedName>
</protein>
<reference evidence="2 3" key="1">
    <citation type="journal article" date="2018" name="BMC Genomics">
        <title>Genomic comparison of Trypanosoma conorhini and Trypanosoma rangeli to Trypanosoma cruzi strains of high and low virulence.</title>
        <authorList>
            <person name="Bradwell K.R."/>
            <person name="Koparde V.N."/>
            <person name="Matveyev A.V."/>
            <person name="Serrano M.G."/>
            <person name="Alves J.M."/>
            <person name="Parikh H."/>
            <person name="Huang B."/>
            <person name="Lee V."/>
            <person name="Espinosa-Alvarez O."/>
            <person name="Ortiz P.A."/>
            <person name="Costa-Martins A.G."/>
            <person name="Teixeira M.M."/>
            <person name="Buck G.A."/>
        </authorList>
    </citation>
    <scope>NUCLEOTIDE SEQUENCE [LARGE SCALE GENOMIC DNA]</scope>
    <source>
        <strain evidence="2 3">025E</strain>
    </source>
</reference>